<feature type="transmembrane region" description="Helical" evidence="1">
    <location>
        <begin position="364"/>
        <end position="380"/>
    </location>
</feature>
<dbReference type="Proteomes" id="UP000007435">
    <property type="component" value="Chromosome"/>
</dbReference>
<evidence type="ECO:0000313" key="2">
    <source>
        <dbReference type="EMBL" id="ADQ18776.1"/>
    </source>
</evidence>
<keyword evidence="1" id="KW-0472">Membrane</keyword>
<feature type="transmembrane region" description="Helical" evidence="1">
    <location>
        <begin position="278"/>
        <end position="295"/>
    </location>
</feature>
<feature type="transmembrane region" description="Helical" evidence="1">
    <location>
        <begin position="7"/>
        <end position="30"/>
    </location>
</feature>
<sequence length="466" mass="54196">MIRIRSANYPVALAVLYINIPLVLFYYYWLVNPWKILTATLFTGLTFYQIFASSNIQIQISAIEKTKIFLLTAALILVSGITGIGGSSTLDLIHHLQKTYDFSSKSLPIYYDNPSAYASYYFGFYIVPGLILKHVSNIHLLLGIWEMLGLYLGLTWLYLICKRNFYHILLLFFISGVLSFIMPLLEGKNLLSSSYFYFYETRWNLLPMYLSLRWVPNQFIYTLIVTGIVLYLRPKELVNLSSLFIAGLFWAPFVAIILGIIYLLKVWPEFSKTKVKNLSIYLGLNVLAMLGVALYLLSNQTSSEIEFTLTSSETIFNYLLLLFGEIIIFYIFTEKRYKLLLEMKITIVLLLFLPMVKLGVGNDLYSRATMPLLLILYLYFIKSLTYPSQWKWAKILLIGIVSFLPIKYIGSNLKHFSWRPHYVPSEIKDNYDLILRDYQSKTVANQYLMKENSIFYKYLLDNRVGR</sequence>
<feature type="transmembrane region" description="Helical" evidence="1">
    <location>
        <begin position="206"/>
        <end position="232"/>
    </location>
</feature>
<evidence type="ECO:0000256" key="1">
    <source>
        <dbReference type="SAM" id="Phobius"/>
    </source>
</evidence>
<feature type="transmembrane region" description="Helical" evidence="1">
    <location>
        <begin position="315"/>
        <end position="332"/>
    </location>
</feature>
<feature type="transmembrane region" description="Helical" evidence="1">
    <location>
        <begin position="244"/>
        <end position="266"/>
    </location>
</feature>
<dbReference type="AlphaFoldDB" id="E4RUP0"/>
<keyword evidence="3" id="KW-1185">Reference proteome</keyword>
<dbReference type="KEGG" id="lby:Lbys_3115"/>
<protein>
    <submittedName>
        <fullName evidence="2">Uncharacterized protein</fullName>
    </submittedName>
</protein>
<evidence type="ECO:0000313" key="3">
    <source>
        <dbReference type="Proteomes" id="UP000007435"/>
    </source>
</evidence>
<keyword evidence="1" id="KW-1133">Transmembrane helix</keyword>
<accession>E4RUP0</accession>
<organism evidence="2 3">
    <name type="scientific">Leadbetterella byssophila (strain DSM 17132 / JCM 16389 / KACC 11308 / NBRC 106382 / 4M15)</name>
    <dbReference type="NCBI Taxonomy" id="649349"/>
    <lineage>
        <taxon>Bacteria</taxon>
        <taxon>Pseudomonadati</taxon>
        <taxon>Bacteroidota</taxon>
        <taxon>Cytophagia</taxon>
        <taxon>Cytophagales</taxon>
        <taxon>Leadbetterellaceae</taxon>
        <taxon>Leadbetterella</taxon>
    </lineage>
</organism>
<name>E4RUP0_LEAB4</name>
<dbReference type="EMBL" id="CP002305">
    <property type="protein sequence ID" value="ADQ18776.1"/>
    <property type="molecule type" value="Genomic_DNA"/>
</dbReference>
<dbReference type="RefSeq" id="WP_013409804.1">
    <property type="nucleotide sequence ID" value="NC_014655.1"/>
</dbReference>
<feature type="transmembrane region" description="Helical" evidence="1">
    <location>
        <begin position="139"/>
        <end position="159"/>
    </location>
</feature>
<feature type="transmembrane region" description="Helical" evidence="1">
    <location>
        <begin position="68"/>
        <end position="94"/>
    </location>
</feature>
<feature type="transmembrane region" description="Helical" evidence="1">
    <location>
        <begin position="114"/>
        <end position="132"/>
    </location>
</feature>
<reference key="1">
    <citation type="submission" date="2010-11" db="EMBL/GenBank/DDBJ databases">
        <title>The complete genome of Leadbetterella byssophila DSM 17132.</title>
        <authorList>
            <consortium name="US DOE Joint Genome Institute (JGI-PGF)"/>
            <person name="Lucas S."/>
            <person name="Copeland A."/>
            <person name="Lapidus A."/>
            <person name="Glavina del Rio T."/>
            <person name="Dalin E."/>
            <person name="Tice H."/>
            <person name="Bruce D."/>
            <person name="Goodwin L."/>
            <person name="Pitluck S."/>
            <person name="Kyrpides N."/>
            <person name="Mavromatis K."/>
            <person name="Ivanova N."/>
            <person name="Teshima H."/>
            <person name="Brettin T."/>
            <person name="Detter J.C."/>
            <person name="Han C."/>
            <person name="Tapia R."/>
            <person name="Land M."/>
            <person name="Hauser L."/>
            <person name="Markowitz V."/>
            <person name="Cheng J.-F."/>
            <person name="Hugenholtz P."/>
            <person name="Woyke T."/>
            <person name="Wu D."/>
            <person name="Tindall B."/>
            <person name="Pomrenke H.G."/>
            <person name="Brambilla E."/>
            <person name="Klenk H.-P."/>
            <person name="Eisen J.A."/>
        </authorList>
    </citation>
    <scope>NUCLEOTIDE SEQUENCE [LARGE SCALE GENOMIC DNA]</scope>
    <source>
        <strain>DSM 17132</strain>
    </source>
</reference>
<dbReference type="OrthoDB" id="956244at2"/>
<feature type="transmembrane region" description="Helical" evidence="1">
    <location>
        <begin position="165"/>
        <end position="185"/>
    </location>
</feature>
<proteinExistence type="predicted"/>
<dbReference type="STRING" id="649349.Lbys_3115"/>
<dbReference type="HOGENOM" id="CLU_539402_0_0_10"/>
<feature type="transmembrane region" description="Helical" evidence="1">
    <location>
        <begin position="339"/>
        <end position="358"/>
    </location>
</feature>
<gene>
    <name evidence="2" type="ordered locus">Lbys_3115</name>
</gene>
<feature type="transmembrane region" description="Helical" evidence="1">
    <location>
        <begin position="36"/>
        <end position="56"/>
    </location>
</feature>
<reference evidence="2 3" key="2">
    <citation type="journal article" date="2011" name="Stand. Genomic Sci.">
        <title>Complete genome sequence of Leadbetterella byssophila type strain (4M15).</title>
        <authorList>
            <person name="Abt B."/>
            <person name="Teshima H."/>
            <person name="Lucas S."/>
            <person name="Lapidus A."/>
            <person name="Del Rio T.G."/>
            <person name="Nolan M."/>
            <person name="Tice H."/>
            <person name="Cheng J.F."/>
            <person name="Pitluck S."/>
            <person name="Liolios K."/>
            <person name="Pagani I."/>
            <person name="Ivanova N."/>
            <person name="Mavromatis K."/>
            <person name="Pati A."/>
            <person name="Tapia R."/>
            <person name="Han C."/>
            <person name="Goodwin L."/>
            <person name="Chen A."/>
            <person name="Palaniappan K."/>
            <person name="Land M."/>
            <person name="Hauser L."/>
            <person name="Chang Y.J."/>
            <person name="Jeffries C.D."/>
            <person name="Rohde M."/>
            <person name="Goker M."/>
            <person name="Tindall B.J."/>
            <person name="Detter J.C."/>
            <person name="Woyke T."/>
            <person name="Bristow J."/>
            <person name="Eisen J.A."/>
            <person name="Markowitz V."/>
            <person name="Hugenholtz P."/>
            <person name="Klenk H.P."/>
            <person name="Kyrpides N.C."/>
        </authorList>
    </citation>
    <scope>NUCLEOTIDE SEQUENCE [LARGE SCALE GENOMIC DNA]</scope>
    <source>
        <strain evidence="3">DSM 17132 / JCM 16389 / KACC 11308 / NBRC 106382 / 4M15</strain>
    </source>
</reference>
<keyword evidence="1" id="KW-0812">Transmembrane</keyword>